<accession>A0A846N2A3</accession>
<evidence type="ECO:0000313" key="1">
    <source>
        <dbReference type="EMBL" id="NIK89866.1"/>
    </source>
</evidence>
<dbReference type="EMBL" id="JAASRM010000001">
    <property type="protein sequence ID" value="NIK89866.1"/>
    <property type="molecule type" value="Genomic_DNA"/>
</dbReference>
<reference evidence="1 2" key="1">
    <citation type="submission" date="2020-03" db="EMBL/GenBank/DDBJ databases">
        <title>Genomic Encyclopedia of Type Strains, Phase IV (KMG-IV): sequencing the most valuable type-strain genomes for metagenomic binning, comparative biology and taxonomic classification.</title>
        <authorList>
            <person name="Goeker M."/>
        </authorList>
    </citation>
    <scope>NUCLEOTIDE SEQUENCE [LARGE SCALE GENOMIC DNA]</scope>
    <source>
        <strain evidence="1 2">DSM 19867</strain>
    </source>
</reference>
<proteinExistence type="predicted"/>
<evidence type="ECO:0000313" key="2">
    <source>
        <dbReference type="Proteomes" id="UP000570514"/>
    </source>
</evidence>
<dbReference type="RefSeq" id="WP_167083922.1">
    <property type="nucleotide sequence ID" value="NZ_BAAADC010000001.1"/>
</dbReference>
<sequence length="62" mass="6785">MFQGSDEGRNQDTALPDDVDGLKGLIAKLRWAGMDHDAEKLCQELEMRAPADCVIPGPLETD</sequence>
<name>A0A846N2A3_9PROT</name>
<gene>
    <name evidence="1" type="ORF">FHS83_003184</name>
</gene>
<comment type="caution">
    <text evidence="1">The sequence shown here is derived from an EMBL/GenBank/DDBJ whole genome shotgun (WGS) entry which is preliminary data.</text>
</comment>
<dbReference type="AlphaFoldDB" id="A0A846N2A3"/>
<protein>
    <submittedName>
        <fullName evidence="1">Uncharacterized protein</fullName>
    </submittedName>
</protein>
<organism evidence="1 2">
    <name type="scientific">Rhizomicrobium palustre</name>
    <dbReference type="NCBI Taxonomy" id="189966"/>
    <lineage>
        <taxon>Bacteria</taxon>
        <taxon>Pseudomonadati</taxon>
        <taxon>Pseudomonadota</taxon>
        <taxon>Alphaproteobacteria</taxon>
        <taxon>Micropepsales</taxon>
        <taxon>Micropepsaceae</taxon>
        <taxon>Rhizomicrobium</taxon>
    </lineage>
</organism>
<keyword evidence="2" id="KW-1185">Reference proteome</keyword>
<dbReference type="Proteomes" id="UP000570514">
    <property type="component" value="Unassembled WGS sequence"/>
</dbReference>